<name>A0A1C1CR79_9EURO</name>
<protein>
    <submittedName>
        <fullName evidence="5">Uncharacterized protein</fullName>
    </submittedName>
</protein>
<dbReference type="EMBL" id="LGRB01000009">
    <property type="protein sequence ID" value="OCT51014.1"/>
    <property type="molecule type" value="Genomic_DNA"/>
</dbReference>
<evidence type="ECO:0000256" key="3">
    <source>
        <dbReference type="ARBA" id="ARBA00023242"/>
    </source>
</evidence>
<proteinExistence type="inferred from homology"/>
<gene>
    <name evidence="5" type="ORF">CLCR_08381</name>
</gene>
<dbReference type="PANTHER" id="PTHR23188:SF12">
    <property type="entry name" value="RNA POLYMERASE II-ASSOCIATED FACTOR 1 HOMOLOG"/>
    <property type="match status" value="1"/>
</dbReference>
<dbReference type="GO" id="GO:0016593">
    <property type="term" value="C:Cdc73/Paf1 complex"/>
    <property type="evidence" value="ECO:0007669"/>
    <property type="project" value="InterPro"/>
</dbReference>
<dbReference type="InterPro" id="IPR007133">
    <property type="entry name" value="RNA_pol_II-assoc_Paf1"/>
</dbReference>
<evidence type="ECO:0000313" key="6">
    <source>
        <dbReference type="Proteomes" id="UP000094526"/>
    </source>
</evidence>
<feature type="compositionally biased region" description="Basic and acidic residues" evidence="4">
    <location>
        <begin position="197"/>
        <end position="212"/>
    </location>
</feature>
<dbReference type="GO" id="GO:0000993">
    <property type="term" value="F:RNA polymerase II complex binding"/>
    <property type="evidence" value="ECO:0007669"/>
    <property type="project" value="TreeGrafter"/>
</dbReference>
<dbReference type="Proteomes" id="UP000094526">
    <property type="component" value="Unassembled WGS sequence"/>
</dbReference>
<dbReference type="eggNOG" id="KOG2478">
    <property type="taxonomic scope" value="Eukaryota"/>
</dbReference>
<feature type="region of interest" description="Disordered" evidence="4">
    <location>
        <begin position="131"/>
        <end position="163"/>
    </location>
</feature>
<comment type="subcellular location">
    <subcellularLocation>
        <location evidence="1">Nucleus</location>
    </subcellularLocation>
</comment>
<organism evidence="5 6">
    <name type="scientific">Cladophialophora carrionii</name>
    <dbReference type="NCBI Taxonomy" id="86049"/>
    <lineage>
        <taxon>Eukaryota</taxon>
        <taxon>Fungi</taxon>
        <taxon>Dikarya</taxon>
        <taxon>Ascomycota</taxon>
        <taxon>Pezizomycotina</taxon>
        <taxon>Eurotiomycetes</taxon>
        <taxon>Chaetothyriomycetidae</taxon>
        <taxon>Chaetothyriales</taxon>
        <taxon>Herpotrichiellaceae</taxon>
        <taxon>Cladophialophora</taxon>
    </lineage>
</organism>
<dbReference type="Pfam" id="PF03985">
    <property type="entry name" value="Paf1"/>
    <property type="match status" value="1"/>
</dbReference>
<keyword evidence="6" id="KW-1185">Reference proteome</keyword>
<evidence type="ECO:0000256" key="4">
    <source>
        <dbReference type="SAM" id="MobiDB-lite"/>
    </source>
</evidence>
<feature type="region of interest" description="Disordered" evidence="4">
    <location>
        <begin position="177"/>
        <end position="212"/>
    </location>
</feature>
<dbReference type="VEuPathDB" id="FungiDB:G647_09653"/>
<keyword evidence="3" id="KW-0539">Nucleus</keyword>
<dbReference type="OrthoDB" id="10260285at2759"/>
<dbReference type="GO" id="GO:0003682">
    <property type="term" value="F:chromatin binding"/>
    <property type="evidence" value="ECO:0007669"/>
    <property type="project" value="TreeGrafter"/>
</dbReference>
<evidence type="ECO:0000313" key="5">
    <source>
        <dbReference type="EMBL" id="OCT51014.1"/>
    </source>
</evidence>
<dbReference type="PANTHER" id="PTHR23188">
    <property type="entry name" value="RNA POLYMERASE II-ASSOCIATED FACTOR 1 HOMOLOG"/>
    <property type="match status" value="1"/>
</dbReference>
<dbReference type="STRING" id="86049.A0A1C1CR79"/>
<feature type="compositionally biased region" description="Acidic residues" evidence="4">
    <location>
        <begin position="537"/>
        <end position="551"/>
    </location>
</feature>
<dbReference type="AlphaFoldDB" id="A0A1C1CR79"/>
<feature type="region of interest" description="Disordered" evidence="4">
    <location>
        <begin position="403"/>
        <end position="423"/>
    </location>
</feature>
<dbReference type="GO" id="GO:0006368">
    <property type="term" value="P:transcription elongation by RNA polymerase II"/>
    <property type="evidence" value="ECO:0007669"/>
    <property type="project" value="InterPro"/>
</dbReference>
<evidence type="ECO:0000256" key="1">
    <source>
        <dbReference type="ARBA" id="ARBA00004123"/>
    </source>
</evidence>
<feature type="region of interest" description="Disordered" evidence="4">
    <location>
        <begin position="485"/>
        <end position="551"/>
    </location>
</feature>
<evidence type="ECO:0000256" key="2">
    <source>
        <dbReference type="ARBA" id="ARBA00007560"/>
    </source>
</evidence>
<comment type="caution">
    <text evidence="5">The sequence shown here is derived from an EMBL/GenBank/DDBJ whole genome shotgun (WGS) entry which is preliminary data.</text>
</comment>
<dbReference type="VEuPathDB" id="FungiDB:CLCR_08381"/>
<sequence>MADAKTFKQDMVVSIRYRNDLPPPPMPPKLLDIDTGGLAQYLTTSYASGLAKREEPNIEIDAEGGMPIDMIGVPGYFLGDESAIMAPEITPVLDPADQALLMSLEQLKSQGAKNNVSFLRKTQYMTASQIAKTTDPFMRSSPRPQKTTGGAKPPPVPISRDDPENIKRQIQKGFDLAYPDSVPYKPKDAKANPITPAERDAWDHPQHPDNRKLQPVEFYPIIPDLETGTDMASNWQAIKFDKPPLPPLKNGRRDDRIDVGLLMASENAELMPEWRARKEAHEANPQEYSDPGPEPYTWLLSVPKQPDATPRIRQLFDDSNPNKDDPGLIAPLLEESADGTPRLPFERIKVYTDATRQEVDPRRVVALSLVNPANLPQHSRFRKHDSPAAYYYPIYERVKMKADRGQLSKQRNTRTGAGASLEEDLPDQMMVLFREPDAKERHIRSEFRGRNDQSFAEQWAELEREVQLEEEKEHADRILDEQGALHEGAQDVAMAEVEGAEDAEVSMNGAQRKDRADDCNTPPPPPSAVNGNAAGDVDADAEDDDDDMLDD</sequence>
<accession>A0A1C1CR79</accession>
<reference evidence="6" key="1">
    <citation type="submission" date="2015-07" db="EMBL/GenBank/DDBJ databases">
        <authorList>
            <person name="Teixeira M.M."/>
            <person name="Souza R.C."/>
            <person name="Almeida L.G."/>
            <person name="Vicente V.A."/>
            <person name="de Hoog S."/>
            <person name="Bocca A.L."/>
            <person name="de Almeida S.R."/>
            <person name="Vasconcelos A.T."/>
            <person name="Felipe M.S."/>
        </authorList>
    </citation>
    <scope>NUCLEOTIDE SEQUENCE [LARGE SCALE GENOMIC DNA]</scope>
    <source>
        <strain evidence="6">KSF</strain>
    </source>
</reference>
<comment type="similarity">
    <text evidence="2">Belongs to the PAF1 family.</text>
</comment>